<protein>
    <submittedName>
        <fullName evidence="20">Iron complex outermembrane receptor protein</fullName>
    </submittedName>
</protein>
<comment type="subcellular location">
    <subcellularLocation>
        <location evidence="1 14">Cell outer membrane</location>
        <topology evidence="1 14">Multi-pass membrane protein</topology>
    </subcellularLocation>
</comment>
<evidence type="ECO:0000313" key="20">
    <source>
        <dbReference type="EMBL" id="RZT94884.1"/>
    </source>
</evidence>
<dbReference type="InterPro" id="IPR036942">
    <property type="entry name" value="Beta-barrel_TonB_sf"/>
</dbReference>
<dbReference type="EMBL" id="SHKO01000002">
    <property type="protein sequence ID" value="RZT94884.1"/>
    <property type="molecule type" value="Genomic_DNA"/>
</dbReference>
<dbReference type="PROSITE" id="PS01156">
    <property type="entry name" value="TONB_DEPENDENT_REC_2"/>
    <property type="match status" value="1"/>
</dbReference>
<dbReference type="Pfam" id="PF07715">
    <property type="entry name" value="Plug"/>
    <property type="match status" value="1"/>
</dbReference>
<dbReference type="GO" id="GO:0015344">
    <property type="term" value="F:siderophore uptake transmembrane transporter activity"/>
    <property type="evidence" value="ECO:0007669"/>
    <property type="project" value="TreeGrafter"/>
</dbReference>
<dbReference type="RefSeq" id="WP_130304588.1">
    <property type="nucleotide sequence ID" value="NZ_SHKO01000002.1"/>
</dbReference>
<dbReference type="PANTHER" id="PTHR32552">
    <property type="entry name" value="FERRICHROME IRON RECEPTOR-RELATED"/>
    <property type="match status" value="1"/>
</dbReference>
<feature type="domain" description="TonB-dependent receptor plug" evidence="19">
    <location>
        <begin position="70"/>
        <end position="167"/>
    </location>
</feature>
<dbReference type="AlphaFoldDB" id="A0A4Q7VFW3"/>
<evidence type="ECO:0000256" key="17">
    <source>
        <dbReference type="SAM" id="SignalP"/>
    </source>
</evidence>
<dbReference type="InterPro" id="IPR000531">
    <property type="entry name" value="Beta-barrel_TonB"/>
</dbReference>
<dbReference type="InterPro" id="IPR037066">
    <property type="entry name" value="Plug_dom_sf"/>
</dbReference>
<evidence type="ECO:0000256" key="14">
    <source>
        <dbReference type="PROSITE-ProRule" id="PRU01360"/>
    </source>
</evidence>
<evidence type="ECO:0000256" key="5">
    <source>
        <dbReference type="ARBA" id="ARBA00022496"/>
    </source>
</evidence>
<keyword evidence="4 14" id="KW-1134">Transmembrane beta strand</keyword>
<keyword evidence="21" id="KW-1185">Reference proteome</keyword>
<dbReference type="CDD" id="cd01347">
    <property type="entry name" value="ligand_gated_channel"/>
    <property type="match status" value="1"/>
</dbReference>
<evidence type="ECO:0000256" key="11">
    <source>
        <dbReference type="ARBA" id="ARBA00023136"/>
    </source>
</evidence>
<evidence type="ECO:0000259" key="18">
    <source>
        <dbReference type="Pfam" id="PF00593"/>
    </source>
</evidence>
<evidence type="ECO:0000256" key="3">
    <source>
        <dbReference type="ARBA" id="ARBA00022448"/>
    </source>
</evidence>
<feature type="chain" id="PRO_5020461665" evidence="17">
    <location>
        <begin position="25"/>
        <end position="711"/>
    </location>
</feature>
<organism evidence="20 21">
    <name type="scientific">Advenella incenata</name>
    <dbReference type="NCBI Taxonomy" id="267800"/>
    <lineage>
        <taxon>Bacteria</taxon>
        <taxon>Pseudomonadati</taxon>
        <taxon>Pseudomonadota</taxon>
        <taxon>Betaproteobacteria</taxon>
        <taxon>Burkholderiales</taxon>
        <taxon>Alcaligenaceae</taxon>
    </lineage>
</organism>
<sequence>MKISLARKKLGLAILCGFSSPSLAQVGDTAQVTRLTPIQAVSQPSLLPEELPGGQTARGGRAGILGNKDVMDLPFSLSSYTSKLLTNQQMSTVADALALDSSVSVSQTGGQVDSYSIRGFPVGEGNVGEIAYDGIYGIAPNYRVFNEYVERIEVLKGATGMLYGMSPDSGVGGVINVVPKRPLEEDLTEVGATYGMRSLWGGHVDLSRKFGVERNVGIRFNGGYKKGATPVKHQRKEDTVGALALDYNSDKLRINLDMLYQREDWKNPSRVYTLPEGVSVPDAPDGENSPTQRWGWSKMKDHSILFGAEYNINDNFSIYGNAGYGNSRVSRLYDQTINFINENGDFNTKPRYAEFEVKRNTASIGARVSFNTAAIRHDVNLQYSALKVINYQGSLDGASILSNLYDPISHPSQDIARPDMPKRAEIDLSGISLSDTLSMFNERLQLILGLRYQNVNSKNYDPVTGATTTSYRKDALTPSVGLIFRPTDNTMVYGSYIEGLSKGDVAPSSALNAGETFAPYKTKQYELGFKADIGNLNAGVSLFQITKPSGQLEGNIFDVNAEQRNRGLELTLQGELTKGLRVFSGATFLDAELTKTNNPATKGHRPVGVPRFQANLGMEWDVPKATGLTLMGNVIYSGKQYVNQTNTANLPAWTRVDVGARYNTQISGKAVALRANLQNAFNKKYWSGVASYGSFSLGSPRTLLVSAEMEF</sequence>
<evidence type="ECO:0000313" key="21">
    <source>
        <dbReference type="Proteomes" id="UP000293398"/>
    </source>
</evidence>
<dbReference type="Proteomes" id="UP000293398">
    <property type="component" value="Unassembled WGS sequence"/>
</dbReference>
<evidence type="ECO:0000256" key="12">
    <source>
        <dbReference type="ARBA" id="ARBA00023170"/>
    </source>
</evidence>
<gene>
    <name evidence="20" type="ORF">EV681_3318</name>
</gene>
<keyword evidence="6 14" id="KW-0812">Transmembrane</keyword>
<evidence type="ECO:0000256" key="13">
    <source>
        <dbReference type="ARBA" id="ARBA00023237"/>
    </source>
</evidence>
<name>A0A4Q7VFW3_9BURK</name>
<keyword evidence="8" id="KW-0408">Iron</keyword>
<evidence type="ECO:0000256" key="6">
    <source>
        <dbReference type="ARBA" id="ARBA00022692"/>
    </source>
</evidence>
<keyword evidence="3 14" id="KW-0813">Transport</keyword>
<dbReference type="Pfam" id="PF00593">
    <property type="entry name" value="TonB_dep_Rec_b-barrel"/>
    <property type="match status" value="1"/>
</dbReference>
<proteinExistence type="inferred from homology"/>
<dbReference type="PROSITE" id="PS52016">
    <property type="entry name" value="TONB_DEPENDENT_REC_3"/>
    <property type="match status" value="1"/>
</dbReference>
<evidence type="ECO:0000256" key="4">
    <source>
        <dbReference type="ARBA" id="ARBA00022452"/>
    </source>
</evidence>
<dbReference type="GO" id="GO:0038023">
    <property type="term" value="F:signaling receptor activity"/>
    <property type="evidence" value="ECO:0007669"/>
    <property type="project" value="InterPro"/>
</dbReference>
<dbReference type="InterPro" id="IPR010917">
    <property type="entry name" value="TonB_rcpt_CS"/>
</dbReference>
<dbReference type="Gene3D" id="2.170.130.10">
    <property type="entry name" value="TonB-dependent receptor, plug domain"/>
    <property type="match status" value="1"/>
</dbReference>
<evidence type="ECO:0000256" key="15">
    <source>
        <dbReference type="PROSITE-ProRule" id="PRU10144"/>
    </source>
</evidence>
<dbReference type="PANTHER" id="PTHR32552:SF82">
    <property type="entry name" value="FCUA PROTEIN"/>
    <property type="match status" value="1"/>
</dbReference>
<evidence type="ECO:0000256" key="2">
    <source>
        <dbReference type="ARBA" id="ARBA00009810"/>
    </source>
</evidence>
<evidence type="ECO:0000256" key="1">
    <source>
        <dbReference type="ARBA" id="ARBA00004571"/>
    </source>
</evidence>
<dbReference type="Gene3D" id="2.40.170.20">
    <property type="entry name" value="TonB-dependent receptor, beta-barrel domain"/>
    <property type="match status" value="1"/>
</dbReference>
<accession>A0A4Q7VFW3</accession>
<dbReference type="SUPFAM" id="SSF56935">
    <property type="entry name" value="Porins"/>
    <property type="match status" value="1"/>
</dbReference>
<feature type="short sequence motif" description="TonB C-terminal box" evidence="15">
    <location>
        <begin position="694"/>
        <end position="711"/>
    </location>
</feature>
<dbReference type="InterPro" id="IPR012910">
    <property type="entry name" value="Plug_dom"/>
</dbReference>
<keyword evidence="7 17" id="KW-0732">Signal</keyword>
<evidence type="ECO:0000256" key="8">
    <source>
        <dbReference type="ARBA" id="ARBA00023004"/>
    </source>
</evidence>
<evidence type="ECO:0000256" key="7">
    <source>
        <dbReference type="ARBA" id="ARBA00022729"/>
    </source>
</evidence>
<keyword evidence="5" id="KW-0410">Iron transport</keyword>
<keyword evidence="12 20" id="KW-0675">Receptor</keyword>
<dbReference type="GO" id="GO:0015891">
    <property type="term" value="P:siderophore transport"/>
    <property type="evidence" value="ECO:0007669"/>
    <property type="project" value="InterPro"/>
</dbReference>
<evidence type="ECO:0000256" key="16">
    <source>
        <dbReference type="RuleBase" id="RU003357"/>
    </source>
</evidence>
<comment type="caution">
    <text evidence="20">The sequence shown here is derived from an EMBL/GenBank/DDBJ whole genome shotgun (WGS) entry which is preliminary data.</text>
</comment>
<evidence type="ECO:0000256" key="10">
    <source>
        <dbReference type="ARBA" id="ARBA00023077"/>
    </source>
</evidence>
<keyword evidence="9" id="KW-0406">Ion transport</keyword>
<dbReference type="OrthoDB" id="5346107at2"/>
<keyword evidence="10 16" id="KW-0798">TonB box</keyword>
<comment type="similarity">
    <text evidence="2 14 16">Belongs to the TonB-dependent receptor family.</text>
</comment>
<dbReference type="InterPro" id="IPR039426">
    <property type="entry name" value="TonB-dep_rcpt-like"/>
</dbReference>
<evidence type="ECO:0000259" key="19">
    <source>
        <dbReference type="Pfam" id="PF07715"/>
    </source>
</evidence>
<dbReference type="InterPro" id="IPR010105">
    <property type="entry name" value="TonB_sidphr_rcpt"/>
</dbReference>
<keyword evidence="11 14" id="KW-0472">Membrane</keyword>
<dbReference type="GO" id="GO:0009279">
    <property type="term" value="C:cell outer membrane"/>
    <property type="evidence" value="ECO:0007669"/>
    <property type="project" value="UniProtKB-SubCell"/>
</dbReference>
<feature type="signal peptide" evidence="17">
    <location>
        <begin position="1"/>
        <end position="24"/>
    </location>
</feature>
<feature type="domain" description="TonB-dependent receptor-like beta-barrel" evidence="18">
    <location>
        <begin position="256"/>
        <end position="679"/>
    </location>
</feature>
<keyword evidence="13 14" id="KW-0998">Cell outer membrane</keyword>
<evidence type="ECO:0000256" key="9">
    <source>
        <dbReference type="ARBA" id="ARBA00023065"/>
    </source>
</evidence>
<dbReference type="NCBIfam" id="TIGR01783">
    <property type="entry name" value="TonB-siderophor"/>
    <property type="match status" value="1"/>
</dbReference>
<reference evidence="20 21" key="1">
    <citation type="submission" date="2019-02" db="EMBL/GenBank/DDBJ databases">
        <title>Genomic Encyclopedia of Type Strains, Phase IV (KMG-IV): sequencing the most valuable type-strain genomes for metagenomic binning, comparative biology and taxonomic classification.</title>
        <authorList>
            <person name="Goeker M."/>
        </authorList>
    </citation>
    <scope>NUCLEOTIDE SEQUENCE [LARGE SCALE GENOMIC DNA]</scope>
    <source>
        <strain evidence="20 21">DSM 23814</strain>
    </source>
</reference>